<evidence type="ECO:0000313" key="1">
    <source>
        <dbReference type="EMBL" id="CAD8871987.1"/>
    </source>
</evidence>
<accession>A0A7S1B1J5</accession>
<reference evidence="1" key="1">
    <citation type="submission" date="2021-01" db="EMBL/GenBank/DDBJ databases">
        <authorList>
            <person name="Corre E."/>
            <person name="Pelletier E."/>
            <person name="Niang G."/>
            <person name="Scheremetjew M."/>
            <person name="Finn R."/>
            <person name="Kale V."/>
            <person name="Holt S."/>
            <person name="Cochrane G."/>
            <person name="Meng A."/>
            <person name="Brown T."/>
            <person name="Cohen L."/>
        </authorList>
    </citation>
    <scope>NUCLEOTIDE SEQUENCE</scope>
</reference>
<sequence length="229" mass="24758">MDTSQLYPLGTLPTGLPMEVAPVPTPLTRGELATLNLFNPSVSDEAVPLPVDDMDLLVQILQECHLQDTSHAVRAAQPVVTEGPAYSPNLSNVLGILAADTPEEKATPPASLDQWTEEVMRLLGSCSSTQEAASTVRSVLGAFERQLGDPERTKALKFANSVLLRSFRNLHARRREADLQRERAAVANTALVAELARCQEALRASERATGYLQYHLQLMNTANTAAGGM</sequence>
<dbReference type="EMBL" id="HBFQ01065283">
    <property type="protein sequence ID" value="CAD8871987.1"/>
    <property type="molecule type" value="Transcribed_RNA"/>
</dbReference>
<proteinExistence type="predicted"/>
<dbReference type="AlphaFoldDB" id="A0A7S1B1J5"/>
<gene>
    <name evidence="1" type="ORF">NSCI0253_LOCUS46344</name>
</gene>
<name>A0A7S1B1J5_NOCSC</name>
<organism evidence="1">
    <name type="scientific">Noctiluca scintillans</name>
    <name type="common">Sea sparkle</name>
    <name type="synonym">Red tide dinoflagellate</name>
    <dbReference type="NCBI Taxonomy" id="2966"/>
    <lineage>
        <taxon>Eukaryota</taxon>
        <taxon>Sar</taxon>
        <taxon>Alveolata</taxon>
        <taxon>Dinophyceae</taxon>
        <taxon>Noctilucales</taxon>
        <taxon>Noctilucaceae</taxon>
        <taxon>Noctiluca</taxon>
    </lineage>
</organism>
<protein>
    <submittedName>
        <fullName evidence="1">Uncharacterized protein</fullName>
    </submittedName>
</protein>